<keyword evidence="3" id="KW-0676">Redox-active center</keyword>
<evidence type="ECO:0000259" key="4">
    <source>
        <dbReference type="PROSITE" id="PS51352"/>
    </source>
</evidence>
<dbReference type="InterPro" id="IPR013766">
    <property type="entry name" value="Thioredoxin_domain"/>
</dbReference>
<evidence type="ECO:0000256" key="3">
    <source>
        <dbReference type="ARBA" id="ARBA00023284"/>
    </source>
</evidence>
<dbReference type="PANTHER" id="PTHR45663:SF11">
    <property type="entry name" value="GEO12009P1"/>
    <property type="match status" value="1"/>
</dbReference>
<dbReference type="PANTHER" id="PTHR45663">
    <property type="entry name" value="GEO12009P1"/>
    <property type="match status" value="1"/>
</dbReference>
<dbReference type="Pfam" id="PF00085">
    <property type="entry name" value="Thioredoxin"/>
    <property type="match status" value="1"/>
</dbReference>
<dbReference type="GO" id="GO:0045454">
    <property type="term" value="P:cell redox homeostasis"/>
    <property type="evidence" value="ECO:0007669"/>
    <property type="project" value="TreeGrafter"/>
</dbReference>
<evidence type="ECO:0000313" key="5">
    <source>
        <dbReference type="EMBL" id="MCP8968148.1"/>
    </source>
</evidence>
<dbReference type="SUPFAM" id="SSF52833">
    <property type="entry name" value="Thioredoxin-like"/>
    <property type="match status" value="1"/>
</dbReference>
<dbReference type="InterPro" id="IPR036249">
    <property type="entry name" value="Thioredoxin-like_sf"/>
</dbReference>
<protein>
    <submittedName>
        <fullName evidence="5">Thioredoxin family protein</fullName>
    </submittedName>
</protein>
<evidence type="ECO:0000256" key="1">
    <source>
        <dbReference type="ARBA" id="ARBA00008987"/>
    </source>
</evidence>
<dbReference type="GO" id="GO:0005829">
    <property type="term" value="C:cytosol"/>
    <property type="evidence" value="ECO:0007669"/>
    <property type="project" value="TreeGrafter"/>
</dbReference>
<gene>
    <name evidence="5" type="ORF">NK662_06295</name>
</gene>
<dbReference type="Gene3D" id="3.40.30.10">
    <property type="entry name" value="Glutaredoxin"/>
    <property type="match status" value="1"/>
</dbReference>
<name>A0AA41X6L2_9BACI</name>
<dbReference type="RefSeq" id="WP_254758067.1">
    <property type="nucleotide sequence ID" value="NZ_JANCLT010000003.1"/>
</dbReference>
<sequence length="132" mass="15552">MKKMLIFTVILVGLLAAIFFVTKSEKKTDYYEKQISVEELQKQLKNQKDMTIYFYQPTCTHCQKVSPTIVPMAKDMNIDMKVLDLVKYDAGWDAFKIEYTPTLVRYKNGVEVDRIVGEHTKDEFKAWFEKNH</sequence>
<dbReference type="PROSITE" id="PS51352">
    <property type="entry name" value="THIOREDOXIN_2"/>
    <property type="match status" value="1"/>
</dbReference>
<keyword evidence="2" id="KW-1015">Disulfide bond</keyword>
<dbReference type="AlphaFoldDB" id="A0AA41X6L2"/>
<proteinExistence type="inferred from homology"/>
<dbReference type="Proteomes" id="UP001156102">
    <property type="component" value="Unassembled WGS sequence"/>
</dbReference>
<keyword evidence="6" id="KW-1185">Reference proteome</keyword>
<dbReference type="GO" id="GO:0015035">
    <property type="term" value="F:protein-disulfide reductase activity"/>
    <property type="evidence" value="ECO:0007669"/>
    <property type="project" value="TreeGrafter"/>
</dbReference>
<evidence type="ECO:0000256" key="2">
    <source>
        <dbReference type="ARBA" id="ARBA00023157"/>
    </source>
</evidence>
<evidence type="ECO:0000313" key="6">
    <source>
        <dbReference type="Proteomes" id="UP001156102"/>
    </source>
</evidence>
<dbReference type="CDD" id="cd02947">
    <property type="entry name" value="TRX_family"/>
    <property type="match status" value="1"/>
</dbReference>
<comment type="caution">
    <text evidence="5">The sequence shown here is derived from an EMBL/GenBank/DDBJ whole genome shotgun (WGS) entry which is preliminary data.</text>
</comment>
<feature type="domain" description="Thioredoxin" evidence="4">
    <location>
        <begin position="10"/>
        <end position="132"/>
    </location>
</feature>
<organism evidence="5 6">
    <name type="scientific">Ectobacillus ponti</name>
    <dbReference type="NCBI Taxonomy" id="2961894"/>
    <lineage>
        <taxon>Bacteria</taxon>
        <taxon>Bacillati</taxon>
        <taxon>Bacillota</taxon>
        <taxon>Bacilli</taxon>
        <taxon>Bacillales</taxon>
        <taxon>Bacillaceae</taxon>
        <taxon>Ectobacillus</taxon>
    </lineage>
</organism>
<comment type="similarity">
    <text evidence="1">Belongs to the thioredoxin family.</text>
</comment>
<dbReference type="EMBL" id="JANCLT010000003">
    <property type="protein sequence ID" value="MCP8968148.1"/>
    <property type="molecule type" value="Genomic_DNA"/>
</dbReference>
<accession>A0AA41X6L2</accession>
<reference evidence="5" key="1">
    <citation type="submission" date="2022-07" db="EMBL/GenBank/DDBJ databases">
        <authorList>
            <person name="Li W.-J."/>
            <person name="Deng Q.-Q."/>
        </authorList>
    </citation>
    <scope>NUCLEOTIDE SEQUENCE</scope>
    <source>
        <strain evidence="5">SYSU M60031</strain>
    </source>
</reference>